<proteinExistence type="predicted"/>
<accession>I1ZM82</accession>
<evidence type="ECO:0000256" key="2">
    <source>
        <dbReference type="SAM" id="SignalP"/>
    </source>
</evidence>
<feature type="compositionally biased region" description="Low complexity" evidence="1">
    <location>
        <begin position="48"/>
        <end position="64"/>
    </location>
</feature>
<organism evidence="3 4">
    <name type="scientific">Streptococcus parasanguinis FW213</name>
    <dbReference type="NCBI Taxonomy" id="1114965"/>
    <lineage>
        <taxon>Bacteria</taxon>
        <taxon>Bacillati</taxon>
        <taxon>Bacillota</taxon>
        <taxon>Bacilli</taxon>
        <taxon>Lactobacillales</taxon>
        <taxon>Streptococcaceae</taxon>
        <taxon>Streptococcus</taxon>
    </lineage>
</organism>
<dbReference type="PaxDb" id="1114965-Spaf_1170"/>
<dbReference type="AlphaFoldDB" id="I1ZM82"/>
<sequence length="216" mass="23989">MSMKHKLWVASLMILSSCTLMACSHTTKKDTVASSTKESSSKVEKKTSSSSSKDNVSTKKNTSSQETKRIGNADYGYIDIPSKWYKFTDLSGVEAVQYTDGSAYNIVTLNSFTREKAKVPADIEFNAEFLAKKLAVMWQDNQDVGKMTGARTKVAGLDAYQLQIVMKSGQYLITWIFQKGEKVYTISFEGDAETLKIFIPYIEDTWSLNGTGAVTD</sequence>
<dbReference type="STRING" id="1114965.Spaf_1170"/>
<dbReference type="KEGG" id="scf:Spaf_1170"/>
<dbReference type="EMBL" id="CP003122">
    <property type="protein sequence ID" value="AFJ26156.1"/>
    <property type="molecule type" value="Genomic_DNA"/>
</dbReference>
<evidence type="ECO:0000313" key="3">
    <source>
        <dbReference type="EMBL" id="AFJ26156.1"/>
    </source>
</evidence>
<feature type="signal peptide" evidence="2">
    <location>
        <begin position="1"/>
        <end position="22"/>
    </location>
</feature>
<dbReference type="PROSITE" id="PS51257">
    <property type="entry name" value="PROKAR_LIPOPROTEIN"/>
    <property type="match status" value="1"/>
</dbReference>
<reference evidence="3 4" key="1">
    <citation type="journal article" date="2012" name="PLoS ONE">
        <title>Complete Genome and Transcriptomes of Streptococcus parasanguinis FW213: Phylogenic Relations and Potential Virulence Mechanisms.</title>
        <authorList>
            <person name="Geng J."/>
            <person name="Chiu C.H."/>
            <person name="Tang P."/>
            <person name="Chen Y."/>
            <person name="Shieh H.R."/>
            <person name="Hu S."/>
            <person name="Chen Y.Y."/>
        </authorList>
    </citation>
    <scope>NUCLEOTIDE SEQUENCE [LARGE SCALE GENOMIC DNA]</scope>
    <source>
        <strain evidence="3 4">FW213</strain>
    </source>
</reference>
<evidence type="ECO:0008006" key="5">
    <source>
        <dbReference type="Google" id="ProtNLM"/>
    </source>
</evidence>
<dbReference type="PATRIC" id="fig|1114965.3.peg.1125"/>
<gene>
    <name evidence="3" type="ORF">Spaf_1170</name>
</gene>
<evidence type="ECO:0000313" key="4">
    <source>
        <dbReference type="Proteomes" id="UP000002865"/>
    </source>
</evidence>
<feature type="chain" id="PRO_5039662285" description="Lipoprotein" evidence="2">
    <location>
        <begin position="23"/>
        <end position="216"/>
    </location>
</feature>
<feature type="region of interest" description="Disordered" evidence="1">
    <location>
        <begin position="31"/>
        <end position="65"/>
    </location>
</feature>
<evidence type="ECO:0000256" key="1">
    <source>
        <dbReference type="SAM" id="MobiDB-lite"/>
    </source>
</evidence>
<dbReference type="eggNOG" id="ENOG5033DF6">
    <property type="taxonomic scope" value="Bacteria"/>
</dbReference>
<protein>
    <recommendedName>
        <fullName evidence="5">Lipoprotein</fullName>
    </recommendedName>
</protein>
<name>I1ZM82_STRPA</name>
<keyword evidence="2" id="KW-0732">Signal</keyword>
<dbReference type="HOGENOM" id="CLU_112056_0_0_9"/>
<dbReference type="Proteomes" id="UP000002865">
    <property type="component" value="Chromosome"/>
</dbReference>